<name>A0A0A8Y5Q8_ARUDO</name>
<feature type="transmembrane region" description="Helical" evidence="1">
    <location>
        <begin position="30"/>
        <end position="47"/>
    </location>
</feature>
<organism evidence="2">
    <name type="scientific">Arundo donax</name>
    <name type="common">Giant reed</name>
    <name type="synonym">Donax arundinaceus</name>
    <dbReference type="NCBI Taxonomy" id="35708"/>
    <lineage>
        <taxon>Eukaryota</taxon>
        <taxon>Viridiplantae</taxon>
        <taxon>Streptophyta</taxon>
        <taxon>Embryophyta</taxon>
        <taxon>Tracheophyta</taxon>
        <taxon>Spermatophyta</taxon>
        <taxon>Magnoliopsida</taxon>
        <taxon>Liliopsida</taxon>
        <taxon>Poales</taxon>
        <taxon>Poaceae</taxon>
        <taxon>PACMAD clade</taxon>
        <taxon>Arundinoideae</taxon>
        <taxon>Arundineae</taxon>
        <taxon>Arundo</taxon>
    </lineage>
</organism>
<keyword evidence="1" id="KW-1133">Transmembrane helix</keyword>
<dbReference type="AlphaFoldDB" id="A0A0A8Y5Q8"/>
<proteinExistence type="predicted"/>
<reference evidence="2" key="2">
    <citation type="journal article" date="2015" name="Data Brief">
        <title>Shoot transcriptome of the giant reed, Arundo donax.</title>
        <authorList>
            <person name="Barrero R.A."/>
            <person name="Guerrero F.D."/>
            <person name="Moolhuijzen P."/>
            <person name="Goolsby J.A."/>
            <person name="Tidwell J."/>
            <person name="Bellgard S.E."/>
            <person name="Bellgard M.I."/>
        </authorList>
    </citation>
    <scope>NUCLEOTIDE SEQUENCE</scope>
    <source>
        <tissue evidence="2">Shoot tissue taken approximately 20 cm above the soil surface</tissue>
    </source>
</reference>
<evidence type="ECO:0000256" key="1">
    <source>
        <dbReference type="SAM" id="Phobius"/>
    </source>
</evidence>
<keyword evidence="1" id="KW-0472">Membrane</keyword>
<feature type="transmembrane region" description="Helical" evidence="1">
    <location>
        <begin position="6"/>
        <end position="23"/>
    </location>
</feature>
<protein>
    <submittedName>
        <fullName evidence="2">Uncharacterized protein</fullName>
    </submittedName>
</protein>
<keyword evidence="1" id="KW-0812">Transmembrane</keyword>
<evidence type="ECO:0000313" key="2">
    <source>
        <dbReference type="EMBL" id="JAD20313.1"/>
    </source>
</evidence>
<reference evidence="2" key="1">
    <citation type="submission" date="2014-09" db="EMBL/GenBank/DDBJ databases">
        <authorList>
            <person name="Magalhaes I.L.F."/>
            <person name="Oliveira U."/>
            <person name="Santos F.R."/>
            <person name="Vidigal T.H.D.A."/>
            <person name="Brescovit A.D."/>
            <person name="Santos A.J."/>
        </authorList>
    </citation>
    <scope>NUCLEOTIDE SEQUENCE</scope>
    <source>
        <tissue evidence="2">Shoot tissue taken approximately 20 cm above the soil surface</tissue>
    </source>
</reference>
<accession>A0A0A8Y5Q8</accession>
<sequence length="51" mass="5664">MVEGVVFLSSMLLFFLLLFGLSLKVASKMTLVLLVQIGWVYSFFPAICGAY</sequence>
<dbReference type="EMBL" id="GBRH01277582">
    <property type="protein sequence ID" value="JAD20313.1"/>
    <property type="molecule type" value="Transcribed_RNA"/>
</dbReference>